<protein>
    <submittedName>
        <fullName evidence="1">Uncharacterized protein</fullName>
    </submittedName>
</protein>
<dbReference type="Proteomes" id="UP001057402">
    <property type="component" value="Chromosome 10"/>
</dbReference>
<name>A0ACB9M697_9MYRT</name>
<sequence>MRAPGIPLRPLVRARLRPLPSPSRPSPKSASSTSPPSSLAVSARPAAVPSTGAGAAPFSQRGSSRPTPGGPSSSLRGSAISSSTSDEMPMMPDDAQKCADSLQTALVGKNVHLPQPNSTCDTILCFCGIRLHQISSLSCPAAFNVTTGLRKATPTTASGTWRRAVGIRPTRGAPSVWLKGSGHRGHNETSGDEDEDGGGDRAKKMFDRDCQLMGLTWLLARNKMAYIPTVSAVLRAMMYSRRPPHGGHGTTAAVATCSPDQENMPLAVDSLELERSQSSSYRPSINAKDSHDRWIRTIVLIMIASSF</sequence>
<gene>
    <name evidence="1" type="ORF">MLD38_033382</name>
</gene>
<proteinExistence type="predicted"/>
<comment type="caution">
    <text evidence="1">The sequence shown here is derived from an EMBL/GenBank/DDBJ whole genome shotgun (WGS) entry which is preliminary data.</text>
</comment>
<reference evidence="2" key="1">
    <citation type="journal article" date="2023" name="Front. Plant Sci.">
        <title>Chromosomal-level genome assembly of Melastoma candidum provides insights into trichome evolution.</title>
        <authorList>
            <person name="Zhong Y."/>
            <person name="Wu W."/>
            <person name="Sun C."/>
            <person name="Zou P."/>
            <person name="Liu Y."/>
            <person name="Dai S."/>
            <person name="Zhou R."/>
        </authorList>
    </citation>
    <scope>NUCLEOTIDE SEQUENCE [LARGE SCALE GENOMIC DNA]</scope>
</reference>
<keyword evidence="2" id="KW-1185">Reference proteome</keyword>
<accession>A0ACB9M697</accession>
<organism evidence="1 2">
    <name type="scientific">Melastoma candidum</name>
    <dbReference type="NCBI Taxonomy" id="119954"/>
    <lineage>
        <taxon>Eukaryota</taxon>
        <taxon>Viridiplantae</taxon>
        <taxon>Streptophyta</taxon>
        <taxon>Embryophyta</taxon>
        <taxon>Tracheophyta</taxon>
        <taxon>Spermatophyta</taxon>
        <taxon>Magnoliopsida</taxon>
        <taxon>eudicotyledons</taxon>
        <taxon>Gunneridae</taxon>
        <taxon>Pentapetalae</taxon>
        <taxon>rosids</taxon>
        <taxon>malvids</taxon>
        <taxon>Myrtales</taxon>
        <taxon>Melastomataceae</taxon>
        <taxon>Melastomatoideae</taxon>
        <taxon>Melastomateae</taxon>
        <taxon>Melastoma</taxon>
    </lineage>
</organism>
<dbReference type="EMBL" id="CM042889">
    <property type="protein sequence ID" value="KAI4319829.1"/>
    <property type="molecule type" value="Genomic_DNA"/>
</dbReference>
<evidence type="ECO:0000313" key="1">
    <source>
        <dbReference type="EMBL" id="KAI4319829.1"/>
    </source>
</evidence>
<evidence type="ECO:0000313" key="2">
    <source>
        <dbReference type="Proteomes" id="UP001057402"/>
    </source>
</evidence>